<accession>A0A9P7RML8</accession>
<dbReference type="InterPro" id="IPR054416">
    <property type="entry name" value="GST_UstS-like_C"/>
</dbReference>
<dbReference type="Gene3D" id="1.20.1050.10">
    <property type="match status" value="1"/>
</dbReference>
<evidence type="ECO:0000313" key="3">
    <source>
        <dbReference type="Proteomes" id="UP001049176"/>
    </source>
</evidence>
<dbReference type="RefSeq" id="XP_043002733.1">
    <property type="nucleotide sequence ID" value="XM_043159134.1"/>
</dbReference>
<dbReference type="GeneID" id="66071305"/>
<evidence type="ECO:0000259" key="1">
    <source>
        <dbReference type="PROSITE" id="PS50404"/>
    </source>
</evidence>
<comment type="caution">
    <text evidence="2">The sequence shown here is derived from an EMBL/GenBank/DDBJ whole genome shotgun (WGS) entry which is preliminary data.</text>
</comment>
<evidence type="ECO:0000313" key="2">
    <source>
        <dbReference type="EMBL" id="KAG7086262.1"/>
    </source>
</evidence>
<dbReference type="PROSITE" id="PS50404">
    <property type="entry name" value="GST_NTER"/>
    <property type="match status" value="1"/>
</dbReference>
<keyword evidence="3" id="KW-1185">Reference proteome</keyword>
<dbReference type="Proteomes" id="UP001049176">
    <property type="component" value="Chromosome 10"/>
</dbReference>
<dbReference type="EMBL" id="CM032190">
    <property type="protein sequence ID" value="KAG7086262.1"/>
    <property type="molecule type" value="Genomic_DNA"/>
</dbReference>
<organism evidence="2 3">
    <name type="scientific">Marasmius oreades</name>
    <name type="common">fairy-ring Marasmius</name>
    <dbReference type="NCBI Taxonomy" id="181124"/>
    <lineage>
        <taxon>Eukaryota</taxon>
        <taxon>Fungi</taxon>
        <taxon>Dikarya</taxon>
        <taxon>Basidiomycota</taxon>
        <taxon>Agaricomycotina</taxon>
        <taxon>Agaricomycetes</taxon>
        <taxon>Agaricomycetidae</taxon>
        <taxon>Agaricales</taxon>
        <taxon>Marasmiineae</taxon>
        <taxon>Marasmiaceae</taxon>
        <taxon>Marasmius</taxon>
    </lineage>
</organism>
<dbReference type="Pfam" id="PF13409">
    <property type="entry name" value="GST_N_2"/>
    <property type="match status" value="1"/>
</dbReference>
<protein>
    <recommendedName>
        <fullName evidence="1">GST N-terminal domain-containing protein</fullName>
    </recommendedName>
</protein>
<dbReference type="KEGG" id="more:E1B28_002229"/>
<dbReference type="CDD" id="cd03038">
    <property type="entry name" value="GST_N_etherase_LigE"/>
    <property type="match status" value="1"/>
</dbReference>
<dbReference type="AlphaFoldDB" id="A0A9P7RML8"/>
<dbReference type="Gene3D" id="3.40.30.10">
    <property type="entry name" value="Glutaredoxin"/>
    <property type="match status" value="1"/>
</dbReference>
<dbReference type="OrthoDB" id="4951845at2759"/>
<dbReference type="InterPro" id="IPR036249">
    <property type="entry name" value="Thioredoxin-like_sf"/>
</dbReference>
<name>A0A9P7RML8_9AGAR</name>
<dbReference type="InterPro" id="IPR004045">
    <property type="entry name" value="Glutathione_S-Trfase_N"/>
</dbReference>
<dbReference type="Pfam" id="PF22041">
    <property type="entry name" value="GST_C_7"/>
    <property type="match status" value="1"/>
</dbReference>
<feature type="domain" description="GST N-terminal" evidence="1">
    <location>
        <begin position="9"/>
        <end position="96"/>
    </location>
</feature>
<sequence length="244" mass="28175">MAAIRLFDITSKLPSKAWSPNVWKTRYILNYKNLPYETTWVEYPDIASTCLKIGASPTTRAGKYTLPVIQDTNTGAVISDSWNIVEYLESTYPPANPEHSLIPPGTRGLQLAFLSAFRTQLRALWPIAIPQEVAILTPRSEEYFRKTREEFLKPENLKEEMVRGHWNQLERDLGVVDSWIRKEDIFVMGGGRATYPDFVVAALMIWCRTLWGRESGEWGERIAKWHGGRWGRLVEKLQEYEKIV</sequence>
<gene>
    <name evidence="2" type="ORF">E1B28_002229</name>
</gene>
<dbReference type="SUPFAM" id="SSF52833">
    <property type="entry name" value="Thioredoxin-like"/>
    <property type="match status" value="1"/>
</dbReference>
<reference evidence="2" key="1">
    <citation type="journal article" date="2021" name="Genome Biol. Evol.">
        <title>The assembled and annotated genome of the fairy-ring fungus Marasmius oreades.</title>
        <authorList>
            <person name="Hiltunen M."/>
            <person name="Ament-Velasquez S.L."/>
            <person name="Johannesson H."/>
        </authorList>
    </citation>
    <scope>NUCLEOTIDE SEQUENCE</scope>
    <source>
        <strain evidence="2">03SP1</strain>
    </source>
</reference>
<proteinExistence type="predicted"/>